<comment type="caution">
    <text evidence="2">The sequence shown here is derived from an EMBL/GenBank/DDBJ whole genome shotgun (WGS) entry which is preliminary data.</text>
</comment>
<reference evidence="2" key="1">
    <citation type="journal article" date="2021" name="Front. Microbiol.">
        <title>Comprehensive Comparative Genomics and Phenotyping of Methylobacterium Species.</title>
        <authorList>
            <person name="Alessa O."/>
            <person name="Ogura Y."/>
            <person name="Fujitani Y."/>
            <person name="Takami H."/>
            <person name="Hayashi T."/>
            <person name="Sahin N."/>
            <person name="Tani A."/>
        </authorList>
    </citation>
    <scope>NUCLEOTIDE SEQUENCE</scope>
    <source>
        <strain evidence="2">DSM 19015</strain>
    </source>
</reference>
<organism evidence="2 3">
    <name type="scientific">Methylobacterium iners</name>
    <dbReference type="NCBI Taxonomy" id="418707"/>
    <lineage>
        <taxon>Bacteria</taxon>
        <taxon>Pseudomonadati</taxon>
        <taxon>Pseudomonadota</taxon>
        <taxon>Alphaproteobacteria</taxon>
        <taxon>Hyphomicrobiales</taxon>
        <taxon>Methylobacteriaceae</taxon>
        <taxon>Methylobacterium</taxon>
    </lineage>
</organism>
<dbReference type="InterPro" id="IPR054254">
    <property type="entry name" value="DUF6985"/>
</dbReference>
<sequence length="211" mass="22915">MRTGAVDDMLMSITTPGLPPVYGEYGLWETALALPALASLRQGLLDRPLSAAAYLEADVFETNEVSVCLNAPDRWPTAMQFLNCRWLEHSEAELAESILKALVAHLPILRDRYDFLDADERERVLPLDATPKTLRRHTRLRGITTQAVHSATPYFGIALDCAWDEEHGLGLVLCGTEVIEIGGTDMVSSEGTAEAHYAGVLARLSAGPAAG</sequence>
<accession>A0ABQ4RZB9</accession>
<reference evidence="2" key="2">
    <citation type="submission" date="2021-08" db="EMBL/GenBank/DDBJ databases">
        <authorList>
            <person name="Tani A."/>
            <person name="Ola A."/>
            <person name="Ogura Y."/>
            <person name="Katsura K."/>
            <person name="Hayashi T."/>
        </authorList>
    </citation>
    <scope>NUCLEOTIDE SEQUENCE</scope>
    <source>
        <strain evidence="2">DSM 19015</strain>
    </source>
</reference>
<dbReference type="EMBL" id="BPQP01000038">
    <property type="protein sequence ID" value="GJD95512.1"/>
    <property type="molecule type" value="Genomic_DNA"/>
</dbReference>
<dbReference type="Pfam" id="PF22481">
    <property type="entry name" value="DUF6985"/>
    <property type="match status" value="1"/>
</dbReference>
<keyword evidence="3" id="KW-1185">Reference proteome</keyword>
<dbReference type="Proteomes" id="UP001055125">
    <property type="component" value="Unassembled WGS sequence"/>
</dbReference>
<feature type="domain" description="DUF6985" evidence="1">
    <location>
        <begin position="58"/>
        <end position="186"/>
    </location>
</feature>
<gene>
    <name evidence="2" type="ORF">OCOJLMKI_2725</name>
</gene>
<dbReference type="RefSeq" id="WP_238244652.1">
    <property type="nucleotide sequence ID" value="NZ_BPQP01000038.1"/>
</dbReference>
<evidence type="ECO:0000313" key="3">
    <source>
        <dbReference type="Proteomes" id="UP001055125"/>
    </source>
</evidence>
<evidence type="ECO:0000259" key="1">
    <source>
        <dbReference type="Pfam" id="PF22481"/>
    </source>
</evidence>
<proteinExistence type="predicted"/>
<evidence type="ECO:0000313" key="2">
    <source>
        <dbReference type="EMBL" id="GJD95512.1"/>
    </source>
</evidence>
<name>A0ABQ4RZB9_9HYPH</name>
<protein>
    <recommendedName>
        <fullName evidence="1">DUF6985 domain-containing protein</fullName>
    </recommendedName>
</protein>